<gene>
    <name evidence="4" type="ORF">CHS0354_007056</name>
</gene>
<name>A0AAE0SBD5_9BIVA</name>
<sequence length="354" mass="41128">MNIFMRKLLLFAVIIATTRPEAYEDAYELNESLLQKYNPLIRPLDNQTDVIKVYLTVSLSFIHSYDVKNQVLTISSWLGTFWTDERLVWNKTQFNDLREIVVDTSKIWLPDLIFLNVLGDTLDIGSGSKAVVMHDGQVLWWPGKLHSIYCKANVRKFPFDEQTCALHVSTNIHTKNKVVLLPYTDKIELYQFIPNGEWHIVDTYIWDSTELDFCVLMFSITLRRRHEYYVINIILPQFVSGFTVVVTVIVVRFHQMTSKQVKNATLARCISSCKKRGICVGVLCICRKGNCKKVIPQTSVYPNNSKIQNLVCEDESLEEITYEDVGHLIDKAFWYGYLLFTVTFNFVFTILWMT</sequence>
<evidence type="ECO:0000256" key="1">
    <source>
        <dbReference type="SAM" id="Phobius"/>
    </source>
</evidence>
<keyword evidence="1" id="KW-1133">Transmembrane helix</keyword>
<dbReference type="InterPro" id="IPR006202">
    <property type="entry name" value="Neur_chan_lig-bd"/>
</dbReference>
<dbReference type="GO" id="GO:0016020">
    <property type="term" value="C:membrane"/>
    <property type="evidence" value="ECO:0007669"/>
    <property type="project" value="InterPro"/>
</dbReference>
<dbReference type="Proteomes" id="UP001195483">
    <property type="component" value="Unassembled WGS sequence"/>
</dbReference>
<dbReference type="CDD" id="cd18989">
    <property type="entry name" value="LGIC_ECD_cation"/>
    <property type="match status" value="1"/>
</dbReference>
<dbReference type="GO" id="GO:0004888">
    <property type="term" value="F:transmembrane signaling receptor activity"/>
    <property type="evidence" value="ECO:0007669"/>
    <property type="project" value="InterPro"/>
</dbReference>
<keyword evidence="5" id="KW-1185">Reference proteome</keyword>
<feature type="transmembrane region" description="Helical" evidence="1">
    <location>
        <begin position="228"/>
        <end position="253"/>
    </location>
</feature>
<reference evidence="4" key="3">
    <citation type="submission" date="2023-05" db="EMBL/GenBank/DDBJ databases">
        <authorList>
            <person name="Smith C.H."/>
        </authorList>
    </citation>
    <scope>NUCLEOTIDE SEQUENCE</scope>
    <source>
        <strain evidence="4">CHS0354</strain>
        <tissue evidence="4">Mantle</tissue>
    </source>
</reference>
<feature type="domain" description="Neurotransmitter-gated ion-channel ligand-binding" evidence="3">
    <location>
        <begin position="28"/>
        <end position="225"/>
    </location>
</feature>
<keyword evidence="2" id="KW-0732">Signal</keyword>
<feature type="transmembrane region" description="Helical" evidence="1">
    <location>
        <begin position="332"/>
        <end position="353"/>
    </location>
</feature>
<evidence type="ECO:0000313" key="5">
    <source>
        <dbReference type="Proteomes" id="UP001195483"/>
    </source>
</evidence>
<dbReference type="InterPro" id="IPR006201">
    <property type="entry name" value="Neur_channel"/>
</dbReference>
<dbReference type="PRINTS" id="PR00252">
    <property type="entry name" value="NRIONCHANNEL"/>
</dbReference>
<keyword evidence="1" id="KW-0472">Membrane</keyword>
<dbReference type="FunFam" id="2.70.170.10:FF:000028">
    <property type="entry name" value="AcetylCholine Receptor"/>
    <property type="match status" value="1"/>
</dbReference>
<reference evidence="4" key="1">
    <citation type="journal article" date="2021" name="Genome Biol. Evol.">
        <title>A High-Quality Reference Genome for a Parasitic Bivalve with Doubly Uniparental Inheritance (Bivalvia: Unionida).</title>
        <authorList>
            <person name="Smith C.H."/>
        </authorList>
    </citation>
    <scope>NUCLEOTIDE SEQUENCE</scope>
    <source>
        <strain evidence="4">CHS0354</strain>
    </source>
</reference>
<evidence type="ECO:0000256" key="2">
    <source>
        <dbReference type="SAM" id="SignalP"/>
    </source>
</evidence>
<accession>A0AAE0SBD5</accession>
<dbReference type="AlphaFoldDB" id="A0AAE0SBD5"/>
<dbReference type="Pfam" id="PF02931">
    <property type="entry name" value="Neur_chan_LBD"/>
    <property type="match status" value="1"/>
</dbReference>
<dbReference type="Gene3D" id="2.70.170.10">
    <property type="entry name" value="Neurotransmitter-gated ion-channel ligand-binding domain"/>
    <property type="match status" value="1"/>
</dbReference>
<dbReference type="InterPro" id="IPR036734">
    <property type="entry name" value="Neur_chan_lig-bd_sf"/>
</dbReference>
<evidence type="ECO:0000313" key="4">
    <source>
        <dbReference type="EMBL" id="KAK3588907.1"/>
    </source>
</evidence>
<comment type="caution">
    <text evidence="4">The sequence shown here is derived from an EMBL/GenBank/DDBJ whole genome shotgun (WGS) entry which is preliminary data.</text>
</comment>
<dbReference type="EMBL" id="JAEAOA010000475">
    <property type="protein sequence ID" value="KAK3588907.1"/>
    <property type="molecule type" value="Genomic_DNA"/>
</dbReference>
<protein>
    <recommendedName>
        <fullName evidence="3">Neurotransmitter-gated ion-channel ligand-binding domain-containing protein</fullName>
    </recommendedName>
</protein>
<feature type="signal peptide" evidence="2">
    <location>
        <begin position="1"/>
        <end position="20"/>
    </location>
</feature>
<feature type="chain" id="PRO_5042210012" description="Neurotransmitter-gated ion-channel ligand-binding domain-containing protein" evidence="2">
    <location>
        <begin position="21"/>
        <end position="354"/>
    </location>
</feature>
<reference evidence="4" key="2">
    <citation type="journal article" date="2021" name="Genome Biol. Evol.">
        <title>Developing a high-quality reference genome for a parasitic bivalve with doubly uniparental inheritance (Bivalvia: Unionida).</title>
        <authorList>
            <person name="Smith C.H."/>
        </authorList>
    </citation>
    <scope>NUCLEOTIDE SEQUENCE</scope>
    <source>
        <strain evidence="4">CHS0354</strain>
        <tissue evidence="4">Mantle</tissue>
    </source>
</reference>
<dbReference type="GO" id="GO:0005230">
    <property type="term" value="F:extracellular ligand-gated monoatomic ion channel activity"/>
    <property type="evidence" value="ECO:0007669"/>
    <property type="project" value="InterPro"/>
</dbReference>
<evidence type="ECO:0000259" key="3">
    <source>
        <dbReference type="Pfam" id="PF02931"/>
    </source>
</evidence>
<organism evidence="4 5">
    <name type="scientific">Potamilus streckersoni</name>
    <dbReference type="NCBI Taxonomy" id="2493646"/>
    <lineage>
        <taxon>Eukaryota</taxon>
        <taxon>Metazoa</taxon>
        <taxon>Spiralia</taxon>
        <taxon>Lophotrochozoa</taxon>
        <taxon>Mollusca</taxon>
        <taxon>Bivalvia</taxon>
        <taxon>Autobranchia</taxon>
        <taxon>Heteroconchia</taxon>
        <taxon>Palaeoheterodonta</taxon>
        <taxon>Unionida</taxon>
        <taxon>Unionoidea</taxon>
        <taxon>Unionidae</taxon>
        <taxon>Ambleminae</taxon>
        <taxon>Lampsilini</taxon>
        <taxon>Potamilus</taxon>
    </lineage>
</organism>
<dbReference type="PANTHER" id="PTHR18945">
    <property type="entry name" value="NEUROTRANSMITTER GATED ION CHANNEL"/>
    <property type="match status" value="1"/>
</dbReference>
<keyword evidence="1" id="KW-0812">Transmembrane</keyword>
<proteinExistence type="predicted"/>
<dbReference type="SUPFAM" id="SSF63712">
    <property type="entry name" value="Nicotinic receptor ligand binding domain-like"/>
    <property type="match status" value="1"/>
</dbReference>